<reference evidence="1" key="1">
    <citation type="journal article" date="2020" name="mSystems">
        <title>Genome- and Community-Level Interaction Insights into Carbon Utilization and Element Cycling Functions of Hydrothermarchaeota in Hydrothermal Sediment.</title>
        <authorList>
            <person name="Zhou Z."/>
            <person name="Liu Y."/>
            <person name="Xu W."/>
            <person name="Pan J."/>
            <person name="Luo Z.H."/>
            <person name="Li M."/>
        </authorList>
    </citation>
    <scope>NUCLEOTIDE SEQUENCE [LARGE SCALE GENOMIC DNA]</scope>
    <source>
        <strain evidence="1">SpSt-402</strain>
    </source>
</reference>
<proteinExistence type="predicted"/>
<evidence type="ECO:0000313" key="1">
    <source>
        <dbReference type="EMBL" id="HGW95513.1"/>
    </source>
</evidence>
<sequence>MEFKFYLHNAVCLGMRYGQELYGLIREVRTQARLDAYQLGHELLLQGLPVLMTASRQRYALWINLRNPAVKQVELLKTV</sequence>
<accession>A0A832H5Z8</accession>
<name>A0A832H5Z8_9CYAN</name>
<protein>
    <submittedName>
        <fullName evidence="1">Uncharacterized protein</fullName>
    </submittedName>
</protein>
<gene>
    <name evidence="1" type="ORF">ENR47_14725</name>
</gene>
<dbReference type="AlphaFoldDB" id="A0A832H5Z8"/>
<dbReference type="EMBL" id="DSRD01000908">
    <property type="protein sequence ID" value="HGW95513.1"/>
    <property type="molecule type" value="Genomic_DNA"/>
</dbReference>
<comment type="caution">
    <text evidence="1">The sequence shown here is derived from an EMBL/GenBank/DDBJ whole genome shotgun (WGS) entry which is preliminary data.</text>
</comment>
<organism evidence="1">
    <name type="scientific">Oscillatoriales cyanobacterium SpSt-402</name>
    <dbReference type="NCBI Taxonomy" id="2282168"/>
    <lineage>
        <taxon>Bacteria</taxon>
        <taxon>Bacillati</taxon>
        <taxon>Cyanobacteriota</taxon>
        <taxon>Cyanophyceae</taxon>
        <taxon>Oscillatoriophycideae</taxon>
        <taxon>Oscillatoriales</taxon>
    </lineage>
</organism>